<keyword evidence="5" id="KW-1185">Reference proteome</keyword>
<accession>A0A1H9WZ68</accession>
<dbReference type="PANTHER" id="PTHR38340:SF1">
    <property type="entry name" value="S-LAYER PROTEIN"/>
    <property type="match status" value="1"/>
</dbReference>
<feature type="region of interest" description="Disordered" evidence="3">
    <location>
        <begin position="325"/>
        <end position="371"/>
    </location>
</feature>
<evidence type="ECO:0000313" key="4">
    <source>
        <dbReference type="EMBL" id="SES39134.1"/>
    </source>
</evidence>
<evidence type="ECO:0000256" key="3">
    <source>
        <dbReference type="SAM" id="MobiDB-lite"/>
    </source>
</evidence>
<dbReference type="EMBL" id="FOGU01000015">
    <property type="protein sequence ID" value="SES39134.1"/>
    <property type="molecule type" value="Genomic_DNA"/>
</dbReference>
<dbReference type="RefSeq" id="WP_092696108.1">
    <property type="nucleotide sequence ID" value="NZ_FOGU01000015.1"/>
</dbReference>
<dbReference type="SUPFAM" id="SSF51120">
    <property type="entry name" value="beta-Roll"/>
    <property type="match status" value="3"/>
</dbReference>
<organism evidence="4 5">
    <name type="scientific">Tranquillimonas rosea</name>
    <dbReference type="NCBI Taxonomy" id="641238"/>
    <lineage>
        <taxon>Bacteria</taxon>
        <taxon>Pseudomonadati</taxon>
        <taxon>Pseudomonadota</taxon>
        <taxon>Alphaproteobacteria</taxon>
        <taxon>Rhodobacterales</taxon>
        <taxon>Roseobacteraceae</taxon>
        <taxon>Tranquillimonas</taxon>
    </lineage>
</organism>
<feature type="compositionally biased region" description="Low complexity" evidence="3">
    <location>
        <begin position="358"/>
        <end position="367"/>
    </location>
</feature>
<comment type="subcellular location">
    <subcellularLocation>
        <location evidence="1">Secreted</location>
    </subcellularLocation>
</comment>
<feature type="region of interest" description="Disordered" evidence="3">
    <location>
        <begin position="402"/>
        <end position="422"/>
    </location>
</feature>
<dbReference type="AlphaFoldDB" id="A0A1H9WZ68"/>
<reference evidence="4 5" key="1">
    <citation type="submission" date="2016-10" db="EMBL/GenBank/DDBJ databases">
        <authorList>
            <person name="de Groot N.N."/>
        </authorList>
    </citation>
    <scope>NUCLEOTIDE SEQUENCE [LARGE SCALE GENOMIC DNA]</scope>
    <source>
        <strain evidence="4 5">DSM 23042</strain>
    </source>
</reference>
<feature type="region of interest" description="Disordered" evidence="3">
    <location>
        <begin position="446"/>
        <end position="470"/>
    </location>
</feature>
<dbReference type="InterPro" id="IPR001343">
    <property type="entry name" value="Hemolysn_Ca-bd"/>
</dbReference>
<dbReference type="PROSITE" id="PS00330">
    <property type="entry name" value="HEMOLYSIN_CALCIUM"/>
    <property type="match status" value="2"/>
</dbReference>
<name>A0A1H9WZ68_9RHOB</name>
<feature type="compositionally biased region" description="Basic and acidic residues" evidence="3">
    <location>
        <begin position="325"/>
        <end position="334"/>
    </location>
</feature>
<dbReference type="InterPro" id="IPR018511">
    <property type="entry name" value="Hemolysin-typ_Ca-bd_CS"/>
</dbReference>
<dbReference type="GO" id="GO:0005509">
    <property type="term" value="F:calcium ion binding"/>
    <property type="evidence" value="ECO:0007669"/>
    <property type="project" value="InterPro"/>
</dbReference>
<keyword evidence="2" id="KW-0964">Secreted</keyword>
<evidence type="ECO:0000256" key="2">
    <source>
        <dbReference type="ARBA" id="ARBA00022525"/>
    </source>
</evidence>
<dbReference type="PRINTS" id="PR00313">
    <property type="entry name" value="CABNDNGRPT"/>
</dbReference>
<gene>
    <name evidence="4" type="ORF">SAMN04490244_11517</name>
</gene>
<feature type="compositionally biased region" description="Acidic residues" evidence="3">
    <location>
        <begin position="335"/>
        <end position="347"/>
    </location>
</feature>
<dbReference type="PANTHER" id="PTHR38340">
    <property type="entry name" value="S-LAYER PROTEIN"/>
    <property type="match status" value="1"/>
</dbReference>
<sequence length="619" mass="62375">MVQVNLSSELLDRIEFDPVLNDLLSGEGPDIALDYEDALADLDYLDDIELVGFSSSGLTVTGTSYRTGTDFLLELDATGLSPTSSPEALGRAIEAGTADGTLTGLTVTADGTEILSLDIDDDGYTLTSGTQRIVLEGALPADLSEFGDLVDAANAPNGEAALLAALEDYSLTTIVFEDAGREIAAVRSSSDGVSVALEGYRLTLDADQPLTLGALADLEDAADGDSPFALFDDLGAEGLRLTAPDGTVLISSTGTGPGTTYRLDGKEISEPGFAIGRYDGGSGDETIFSVDGGDAVFAGGGADMVYGRWGDDTLTGGWGDDTLRGGWGRDRIWGDDGDDQAYGDGGDDTLRGGDGDDTLYGGTQDDQVYGDAGNDVLGGAAGNDTVFGGAGDDTIYAGTGNDVIGGAEGDDEHWGGVGHDTVYGADGADEIGGGLGDDELWGGTGADSIYGADGDDRVGGGTGADELWGGSGNDTIYGVDSFDRIGGGAGDDELWGGDGADTLNGAEGDDALYGGAGVDVLNGGAGNDTLTGGQGTGADTFVFSAGGGEDRVTDFDAGEGDALRLDAGLWAGDLDADAVVTQFASVQDGAVVFAFDGGERLEIAGLDSTDGLADDIFLV</sequence>
<dbReference type="GO" id="GO:0005576">
    <property type="term" value="C:extracellular region"/>
    <property type="evidence" value="ECO:0007669"/>
    <property type="project" value="UniProtKB-SubCell"/>
</dbReference>
<evidence type="ECO:0000256" key="1">
    <source>
        <dbReference type="ARBA" id="ARBA00004613"/>
    </source>
</evidence>
<evidence type="ECO:0000313" key="5">
    <source>
        <dbReference type="Proteomes" id="UP000198885"/>
    </source>
</evidence>
<dbReference type="Gene3D" id="2.150.10.10">
    <property type="entry name" value="Serralysin-like metalloprotease, C-terminal"/>
    <property type="match status" value="4"/>
</dbReference>
<proteinExistence type="predicted"/>
<dbReference type="Pfam" id="PF00353">
    <property type="entry name" value="HemolysinCabind"/>
    <property type="match status" value="6"/>
</dbReference>
<dbReference type="InterPro" id="IPR050557">
    <property type="entry name" value="RTX_toxin/Mannuronan_C5-epim"/>
</dbReference>
<dbReference type="Proteomes" id="UP000198885">
    <property type="component" value="Unassembled WGS sequence"/>
</dbReference>
<dbReference type="STRING" id="641238.SAMN04490244_11517"/>
<protein>
    <submittedName>
        <fullName evidence="4">Hemolysin-type calcium-binding repeat-containing protein</fullName>
    </submittedName>
</protein>
<dbReference type="InterPro" id="IPR011049">
    <property type="entry name" value="Serralysin-like_metalloprot_C"/>
</dbReference>
<dbReference type="OrthoDB" id="423072at2"/>